<keyword evidence="2" id="KW-0863">Zinc-finger</keyword>
<feature type="domain" description="SF3A2" evidence="5">
    <location>
        <begin position="2"/>
        <end position="65"/>
    </location>
</feature>
<evidence type="ECO:0000259" key="5">
    <source>
        <dbReference type="Pfam" id="PF16835"/>
    </source>
</evidence>
<dbReference type="GO" id="GO:0071004">
    <property type="term" value="C:U2-type prespliceosome"/>
    <property type="evidence" value="ECO:0007669"/>
    <property type="project" value="TreeGrafter"/>
</dbReference>
<keyword evidence="4" id="KW-0539">Nucleus</keyword>
<dbReference type="Gene3D" id="2.60.40.2690">
    <property type="match status" value="1"/>
</dbReference>
<dbReference type="Pfam" id="PF16835">
    <property type="entry name" value="SF3A2"/>
    <property type="match status" value="1"/>
</dbReference>
<dbReference type="AlphaFoldDB" id="A0A166MD19"/>
<dbReference type="Proteomes" id="UP000077266">
    <property type="component" value="Unassembled WGS sequence"/>
</dbReference>
<evidence type="ECO:0000313" key="7">
    <source>
        <dbReference type="Proteomes" id="UP000077266"/>
    </source>
</evidence>
<dbReference type="GO" id="GO:0071013">
    <property type="term" value="C:catalytic step 2 spliceosome"/>
    <property type="evidence" value="ECO:0007669"/>
    <property type="project" value="TreeGrafter"/>
</dbReference>
<evidence type="ECO:0000256" key="3">
    <source>
        <dbReference type="ARBA" id="ARBA00022833"/>
    </source>
</evidence>
<dbReference type="GO" id="GO:0000245">
    <property type="term" value="P:spliceosomal complex assembly"/>
    <property type="evidence" value="ECO:0007669"/>
    <property type="project" value="TreeGrafter"/>
</dbReference>
<dbReference type="PANTHER" id="PTHR23205:SF0">
    <property type="entry name" value="SPLICING FACTOR 3A SUBUNIT 2"/>
    <property type="match status" value="1"/>
</dbReference>
<evidence type="ECO:0000256" key="1">
    <source>
        <dbReference type="ARBA" id="ARBA00022723"/>
    </source>
</evidence>
<dbReference type="GO" id="GO:0008270">
    <property type="term" value="F:zinc ion binding"/>
    <property type="evidence" value="ECO:0007669"/>
    <property type="project" value="UniProtKB-KW"/>
</dbReference>
<dbReference type="InterPro" id="IPR052092">
    <property type="entry name" value="SF3A2"/>
</dbReference>
<accession>A0A166MD19</accession>
<evidence type="ECO:0000256" key="4">
    <source>
        <dbReference type="ARBA" id="ARBA00023242"/>
    </source>
</evidence>
<dbReference type="OrthoDB" id="10250970at2759"/>
<dbReference type="InParanoid" id="A0A166MD19"/>
<keyword evidence="3" id="KW-0862">Zinc</keyword>
<sequence>IPRKRFMSCWEQKKEPPNRAYQYLIVAAEPYESVAFRIPAREIDEETDEPDAWNWSYWDPETKQFSFQFMFKSPTAPY</sequence>
<dbReference type="InterPro" id="IPR031781">
    <property type="entry name" value="SF3A2_dom"/>
</dbReference>
<reference evidence="6 7" key="1">
    <citation type="journal article" date="2016" name="Mol. Biol. Evol.">
        <title>Comparative Genomics of Early-Diverging Mushroom-Forming Fungi Provides Insights into the Origins of Lignocellulose Decay Capabilities.</title>
        <authorList>
            <person name="Nagy L.G."/>
            <person name="Riley R."/>
            <person name="Tritt A."/>
            <person name="Adam C."/>
            <person name="Daum C."/>
            <person name="Floudas D."/>
            <person name="Sun H."/>
            <person name="Yadav J.S."/>
            <person name="Pangilinan J."/>
            <person name="Larsson K.H."/>
            <person name="Matsuura K."/>
            <person name="Barry K."/>
            <person name="Labutti K."/>
            <person name="Kuo R."/>
            <person name="Ohm R.A."/>
            <person name="Bhattacharya S.S."/>
            <person name="Shirouzu T."/>
            <person name="Yoshinaga Y."/>
            <person name="Martin F.M."/>
            <person name="Grigoriev I.V."/>
            <person name="Hibbett D.S."/>
        </authorList>
    </citation>
    <scope>NUCLEOTIDE SEQUENCE [LARGE SCALE GENOMIC DNA]</scope>
    <source>
        <strain evidence="6 7">HHB12029</strain>
    </source>
</reference>
<organism evidence="6 7">
    <name type="scientific">Exidia glandulosa HHB12029</name>
    <dbReference type="NCBI Taxonomy" id="1314781"/>
    <lineage>
        <taxon>Eukaryota</taxon>
        <taxon>Fungi</taxon>
        <taxon>Dikarya</taxon>
        <taxon>Basidiomycota</taxon>
        <taxon>Agaricomycotina</taxon>
        <taxon>Agaricomycetes</taxon>
        <taxon>Auriculariales</taxon>
        <taxon>Exidiaceae</taxon>
        <taxon>Exidia</taxon>
    </lineage>
</organism>
<keyword evidence="7" id="KW-1185">Reference proteome</keyword>
<proteinExistence type="predicted"/>
<evidence type="ECO:0000256" key="2">
    <source>
        <dbReference type="ARBA" id="ARBA00022771"/>
    </source>
</evidence>
<protein>
    <recommendedName>
        <fullName evidence="5">SF3A2 domain-containing protein</fullName>
    </recommendedName>
</protein>
<name>A0A166MD19_EXIGL</name>
<evidence type="ECO:0000313" key="6">
    <source>
        <dbReference type="EMBL" id="KZV77897.1"/>
    </source>
</evidence>
<dbReference type="GO" id="GO:0005686">
    <property type="term" value="C:U2 snRNP"/>
    <property type="evidence" value="ECO:0007669"/>
    <property type="project" value="TreeGrafter"/>
</dbReference>
<dbReference type="STRING" id="1314781.A0A166MD19"/>
<feature type="non-terminal residue" evidence="6">
    <location>
        <position position="1"/>
    </location>
</feature>
<keyword evidence="1" id="KW-0479">Metal-binding</keyword>
<dbReference type="EMBL" id="KV427395">
    <property type="protein sequence ID" value="KZV77897.1"/>
    <property type="molecule type" value="Genomic_DNA"/>
</dbReference>
<gene>
    <name evidence="6" type="ORF">EXIGLDRAFT_719612</name>
</gene>
<dbReference type="PANTHER" id="PTHR23205">
    <property type="entry name" value="SPLICING FACTOR 3A SUBUNIT 2"/>
    <property type="match status" value="1"/>
</dbReference>